<proteinExistence type="predicted"/>
<gene>
    <name evidence="1" type="ORF">HXK21_09275</name>
</gene>
<protein>
    <submittedName>
        <fullName evidence="1">Uncharacterized protein</fullName>
    </submittedName>
</protein>
<sequence length="206" mass="24157">MEKVRDYQFFMTLKDEQMFCEALRTYNPNIYFLDVKPSLDGDVDRRLVGDITTLDSEFFSIVNLDIISKEELSRCYKLRNGYYHFYQLGRGQMQFLRSLPDVNVENCLQQGRIADSYEADDDEEKVWKNKVYSLLKKAGQKVYWYYVLPNGTREIATKPQHKLVALPDAAANYDGKRGNFMIHNRAMFVAEGITLEEIKDNPKLLY</sequence>
<reference evidence="1" key="1">
    <citation type="submission" date="2020-04" db="EMBL/GenBank/DDBJ databases">
        <title>Deep metagenomics examines the oral microbiome during advanced dental caries in children, revealing novel taxa and co-occurrences with host molecules.</title>
        <authorList>
            <person name="Baker J.L."/>
            <person name="Morton J.T."/>
            <person name="Dinis M."/>
            <person name="Alvarez R."/>
            <person name="Tran N.C."/>
            <person name="Knight R."/>
            <person name="Edlund A."/>
        </authorList>
    </citation>
    <scope>NUCLEOTIDE SEQUENCE</scope>
    <source>
        <strain evidence="1">JCVI_34_bin.1</strain>
    </source>
</reference>
<comment type="caution">
    <text evidence="1">The sequence shown here is derived from an EMBL/GenBank/DDBJ whole genome shotgun (WGS) entry which is preliminary data.</text>
</comment>
<dbReference type="EMBL" id="JABZGR010000051">
    <property type="protein sequence ID" value="MBF0971202.1"/>
    <property type="molecule type" value="Genomic_DNA"/>
</dbReference>
<evidence type="ECO:0000313" key="2">
    <source>
        <dbReference type="Proteomes" id="UP000704068"/>
    </source>
</evidence>
<evidence type="ECO:0000313" key="1">
    <source>
        <dbReference type="EMBL" id="MBF0971202.1"/>
    </source>
</evidence>
<dbReference type="AlphaFoldDB" id="A0A929WZY7"/>
<accession>A0A929WZY7</accession>
<organism evidence="1 2">
    <name type="scientific">Alloprevotella tannerae</name>
    <dbReference type="NCBI Taxonomy" id="76122"/>
    <lineage>
        <taxon>Bacteria</taxon>
        <taxon>Pseudomonadati</taxon>
        <taxon>Bacteroidota</taxon>
        <taxon>Bacteroidia</taxon>
        <taxon>Bacteroidales</taxon>
        <taxon>Prevotellaceae</taxon>
        <taxon>Alloprevotella</taxon>
    </lineage>
</organism>
<name>A0A929WZY7_9BACT</name>
<dbReference type="Proteomes" id="UP000704068">
    <property type="component" value="Unassembled WGS sequence"/>
</dbReference>
<dbReference type="RefSeq" id="WP_303764760.1">
    <property type="nucleotide sequence ID" value="NZ_JABZGR010000051.1"/>
</dbReference>